<accession>A0ABS9PBG1</accession>
<evidence type="ECO:0000256" key="1">
    <source>
        <dbReference type="SAM" id="MobiDB-lite"/>
    </source>
</evidence>
<proteinExistence type="predicted"/>
<sequence>MSVQIRFPFVAMPLPADILGPGQALPTVSPRKLKLTITSELTGAVIESVAERARKGKKGAGVSGDVASPYGADPR</sequence>
<comment type="caution">
    <text evidence="2">The sequence shown here is derived from an EMBL/GenBank/DDBJ whole genome shotgun (WGS) entry which is preliminary data.</text>
</comment>
<keyword evidence="3" id="KW-1185">Reference proteome</keyword>
<name>A0ABS9PBG1_9GAMM</name>
<reference evidence="2 3" key="1">
    <citation type="submission" date="2020-05" db="EMBL/GenBank/DDBJ databases">
        <title>Comparative genomic analysis of denitrifying bacteria from Halomonas genus.</title>
        <authorList>
            <person name="Wang L."/>
            <person name="Shao Z."/>
        </authorList>
    </citation>
    <scope>NUCLEOTIDE SEQUENCE [LARGE SCALE GENOMIC DNA]</scope>
    <source>
        <strain evidence="2 3">A4</strain>
    </source>
</reference>
<gene>
    <name evidence="2" type="ORF">HOP52_15230</name>
</gene>
<protein>
    <submittedName>
        <fullName evidence="2">Uncharacterized protein</fullName>
    </submittedName>
</protein>
<feature type="region of interest" description="Disordered" evidence="1">
    <location>
        <begin position="52"/>
        <end position="75"/>
    </location>
</feature>
<dbReference type="Proteomes" id="UP000814385">
    <property type="component" value="Unassembled WGS sequence"/>
</dbReference>
<dbReference type="RefSeq" id="WP_238978257.1">
    <property type="nucleotide sequence ID" value="NZ_JABFUC010000013.1"/>
</dbReference>
<evidence type="ECO:0000313" key="2">
    <source>
        <dbReference type="EMBL" id="MCG6659110.1"/>
    </source>
</evidence>
<evidence type="ECO:0000313" key="3">
    <source>
        <dbReference type="Proteomes" id="UP000814385"/>
    </source>
</evidence>
<dbReference type="EMBL" id="JABFUC010000013">
    <property type="protein sequence ID" value="MCG6659110.1"/>
    <property type="molecule type" value="Genomic_DNA"/>
</dbReference>
<organism evidence="2 3">
    <name type="scientific">Billgrantia campisalis</name>
    <dbReference type="NCBI Taxonomy" id="74661"/>
    <lineage>
        <taxon>Bacteria</taxon>
        <taxon>Pseudomonadati</taxon>
        <taxon>Pseudomonadota</taxon>
        <taxon>Gammaproteobacteria</taxon>
        <taxon>Oceanospirillales</taxon>
        <taxon>Halomonadaceae</taxon>
        <taxon>Billgrantia</taxon>
    </lineage>
</organism>